<reference evidence="2 3" key="1">
    <citation type="journal article" date="2015" name="Genome Biol.">
        <title>Comparative genomics of Steinernema reveals deeply conserved gene regulatory networks.</title>
        <authorList>
            <person name="Dillman A.R."/>
            <person name="Macchietto M."/>
            <person name="Porter C.F."/>
            <person name="Rogers A."/>
            <person name="Williams B."/>
            <person name="Antoshechkin I."/>
            <person name="Lee M.M."/>
            <person name="Goodwin Z."/>
            <person name="Lu X."/>
            <person name="Lewis E.E."/>
            <person name="Goodrich-Blair H."/>
            <person name="Stock S.P."/>
            <person name="Adams B.J."/>
            <person name="Sternberg P.W."/>
            <person name="Mortazavi A."/>
        </authorList>
    </citation>
    <scope>NUCLEOTIDE SEQUENCE [LARGE SCALE GENOMIC DNA]</scope>
    <source>
        <strain evidence="2 3">ALL</strain>
    </source>
</reference>
<feature type="compositionally biased region" description="Basic and acidic residues" evidence="1">
    <location>
        <begin position="43"/>
        <end position="61"/>
    </location>
</feature>
<gene>
    <name evidence="2" type="ORF">L596_013928</name>
</gene>
<sequence>MHATREQPEMAACPVGIAPDGRTSPLCYSLLSHSVLACAREREERLRQTRSERVLPRRERAAAGAPRQQHPPSPWCSCCCWGRTREGKQTMTTAKEREQVATEQSTSRDVAVVVAAAAETDSTFQQRTTSLPLLSFSLAATTSRSTQGQ</sequence>
<evidence type="ECO:0000313" key="2">
    <source>
        <dbReference type="EMBL" id="TKR89889.1"/>
    </source>
</evidence>
<evidence type="ECO:0000256" key="1">
    <source>
        <dbReference type="SAM" id="MobiDB-lite"/>
    </source>
</evidence>
<evidence type="ECO:0000313" key="3">
    <source>
        <dbReference type="Proteomes" id="UP000298663"/>
    </source>
</evidence>
<proteinExistence type="predicted"/>
<keyword evidence="3" id="KW-1185">Reference proteome</keyword>
<reference evidence="2 3" key="2">
    <citation type="journal article" date="2019" name="G3 (Bethesda)">
        <title>Hybrid Assembly of the Genome of the Entomopathogenic Nematode Steinernema carpocapsae Identifies the X-Chromosome.</title>
        <authorList>
            <person name="Serra L."/>
            <person name="Macchietto M."/>
            <person name="Macias-Munoz A."/>
            <person name="McGill C.J."/>
            <person name="Rodriguez I.M."/>
            <person name="Rodriguez B."/>
            <person name="Murad R."/>
            <person name="Mortazavi A."/>
        </authorList>
    </citation>
    <scope>NUCLEOTIDE SEQUENCE [LARGE SCALE GENOMIC DNA]</scope>
    <source>
        <strain evidence="2 3">ALL</strain>
    </source>
</reference>
<dbReference type="AlphaFoldDB" id="A0A4U5P1L5"/>
<name>A0A4U5P1L5_STECR</name>
<dbReference type="Proteomes" id="UP000298663">
    <property type="component" value="Unassembled WGS sequence"/>
</dbReference>
<protein>
    <submittedName>
        <fullName evidence="2">Uncharacterized protein</fullName>
    </submittedName>
</protein>
<comment type="caution">
    <text evidence="2">The sequence shown here is derived from an EMBL/GenBank/DDBJ whole genome shotgun (WGS) entry which is preliminary data.</text>
</comment>
<organism evidence="2 3">
    <name type="scientific">Steinernema carpocapsae</name>
    <name type="common">Entomopathogenic nematode</name>
    <dbReference type="NCBI Taxonomy" id="34508"/>
    <lineage>
        <taxon>Eukaryota</taxon>
        <taxon>Metazoa</taxon>
        <taxon>Ecdysozoa</taxon>
        <taxon>Nematoda</taxon>
        <taxon>Chromadorea</taxon>
        <taxon>Rhabditida</taxon>
        <taxon>Tylenchina</taxon>
        <taxon>Panagrolaimomorpha</taxon>
        <taxon>Strongyloidoidea</taxon>
        <taxon>Steinernematidae</taxon>
        <taxon>Steinernema</taxon>
    </lineage>
</organism>
<dbReference type="EMBL" id="AZBU02000003">
    <property type="protein sequence ID" value="TKR89889.1"/>
    <property type="molecule type" value="Genomic_DNA"/>
</dbReference>
<feature type="region of interest" description="Disordered" evidence="1">
    <location>
        <begin position="43"/>
        <end position="73"/>
    </location>
</feature>
<accession>A0A4U5P1L5</accession>